<name>A0A0Q4B814_9BACT</name>
<keyword evidence="2" id="KW-1185">Reference proteome</keyword>
<sequence>MGVRASSVGGIRCPNRDKQEGLVPIGETDYLAFGIWEGAKVEFNLKLFDVELPGYPEEVYKPEEPITDAVNRNGYLARIAPDGQVKWSISTIDGEVVDIKAAAEGEKSYVVFTVRPTWRKQREAADHTLFILKSSQGDVRAVNQNFAIAPSAAAFQRPIYVYAVEIGENGELGEPWELARRKAVVGSSPRMWFSLGDMVVKNGEVTLAAYYTCSTIELGEASKLFTHTVHTSNLLPELLVVRYKDAIVQKTWVVESPNAQREESVHRIIVAHDAVYVSVSLVGDGINTYRVKLFGHEVELAESCVVRLLLKLDYDLTAPVWATRLPGDCEASGMAEVGSEVYVVGTYGTEVSWGSSHWTDPDEKDIEAAAYWGVLDAADGHLLRGTSMVAGYAHGQGLAVVDGKVYTMLVYAGQSFGNTPDPARSFINFEGTRVEVDLCDSESDWAIGLACHSTAGEFIAFLPALFSKSYLQVPVAGPVPSRNGKLLGFANQTGGGGVSTGDVESMGKPFATPANQGYGGFDCVDQFLTFVRPQHRLTVTVVGKAPGAKITVLQNGKQIHSGSTALEVGDEITVQVKVLGFAYRVDVTGATPVQGKQNTYTVNGDVEVKVTYTRDARLWAKIAYTYDLGDFQNLEIFSDYWDDYLRQKIAEIPQGDTLTIYRTGLPDGYRLSSLTVTGATEKRVVPVDTSHPQKKGWSEMHVYSVDAGAAEVKVESEIAKDESKWKSLKYPTTAHDAEGNEYSLTVEVKGKTVNPGDKLLVGTQFTVVVKGKAGSYPSISCSGAVEVPEKYGTDNAVWPFTYKIQEDAEVTVNSFVAKRVPLTFKEHGKGKLLVYNEAVEDTAHILQGPKVEVDWNGRLLAKALPDSGYAAYTSAQPTLAQPGVSATGLVDEGQGVFRLRATQKAELAVWFKRQNYLLTVKEKLGVSVLVRRGNDTIDNSTVLHFADTITILVDNSLPDEQLVTSIVVEGAKPTGKENEYRVMGNVIVSTPTVSVVPVLLKGTPVGFYTVGWVLAKESKQVRVDGADQTVLLPLGVEVTLSVAVPEGDYRLKSVEPSYALLQADNPNEYKFTLVASTTVQVNIALIPRNPLSIKRQGPGKLVVTYTEPGLPKTSTELGKAEDELNLLEGTLVSVLASPAPHFQVEQLQVGQNLGFPNGGLFTLSQPVAVSVIFARIAYRVKELAIRGGGKIILSRHHLQQALQPNDTVLDGDTLTLKLQASEGFELVPNSLRIEGLKATETAGEYTVEGNVRVKADFRATGVVNPVADVRPPKLLTNLVAETAVITHAEALRAYSVVGISGTVHLTGRCGGGAECRIPVHSLPSGIYLLRLQMDDGQTLILRFNKE</sequence>
<dbReference type="Proteomes" id="UP000054172">
    <property type="component" value="Unassembled WGS sequence"/>
</dbReference>
<dbReference type="STRING" id="1702214.AL399_04400"/>
<organism evidence="1 2">
    <name type="scientific">Candidatus [Bacteroides] periocalifornicus</name>
    <dbReference type="NCBI Taxonomy" id="1702214"/>
    <lineage>
        <taxon>Bacteria</taxon>
        <taxon>Pseudomonadati</taxon>
        <taxon>Bacteroidota</taxon>
    </lineage>
</organism>
<accession>A0A0Q4B814</accession>
<evidence type="ECO:0000313" key="2">
    <source>
        <dbReference type="Proteomes" id="UP000054172"/>
    </source>
</evidence>
<comment type="caution">
    <text evidence="1">The sequence shown here is derived from an EMBL/GenBank/DDBJ whole genome shotgun (WGS) entry which is preliminary data.</text>
</comment>
<gene>
    <name evidence="1" type="ORF">AL399_04400</name>
</gene>
<protein>
    <submittedName>
        <fullName evidence="1">Uncharacterized protein</fullName>
    </submittedName>
</protein>
<reference evidence="1" key="1">
    <citation type="submission" date="2015-08" db="EMBL/GenBank/DDBJ databases">
        <title>Candidatus Bacteriodes Periocalifornicus.</title>
        <authorList>
            <person name="McLean J.S."/>
            <person name="Kelley S."/>
        </authorList>
    </citation>
    <scope>NUCLEOTIDE SEQUENCE [LARGE SCALE GENOMIC DNA]</scope>
    <source>
        <strain evidence="1">12B</strain>
    </source>
</reference>
<proteinExistence type="predicted"/>
<dbReference type="PATRIC" id="fig|1702214.3.peg.1651"/>
<evidence type="ECO:0000313" key="1">
    <source>
        <dbReference type="EMBL" id="KQM08972.1"/>
    </source>
</evidence>
<dbReference type="EMBL" id="LIIK01000016">
    <property type="protein sequence ID" value="KQM08972.1"/>
    <property type="molecule type" value="Genomic_DNA"/>
</dbReference>